<dbReference type="GO" id="GO:0042254">
    <property type="term" value="P:ribosome biogenesis"/>
    <property type="evidence" value="ECO:0007669"/>
    <property type="project" value="TreeGrafter"/>
</dbReference>
<evidence type="ECO:0000256" key="1">
    <source>
        <dbReference type="SAM" id="MobiDB-lite"/>
    </source>
</evidence>
<evidence type="ECO:0000259" key="2">
    <source>
        <dbReference type="Pfam" id="PF10441"/>
    </source>
</evidence>
<accession>A0A2I2FSB8</accession>
<dbReference type="GeneID" id="36553712"/>
<name>A0A2I2FSB8_9EURO</name>
<dbReference type="GO" id="GO:0005730">
    <property type="term" value="C:nucleolus"/>
    <property type="evidence" value="ECO:0007669"/>
    <property type="project" value="TreeGrafter"/>
</dbReference>
<reference evidence="3 4" key="1">
    <citation type="submission" date="2016-12" db="EMBL/GenBank/DDBJ databases">
        <title>The genomes of Aspergillus section Nigri reveals drivers in fungal speciation.</title>
        <authorList>
            <consortium name="DOE Joint Genome Institute"/>
            <person name="Vesth T.C."/>
            <person name="Nybo J."/>
            <person name="Theobald S."/>
            <person name="Brandl J."/>
            <person name="Frisvad J.C."/>
            <person name="Nielsen K.F."/>
            <person name="Lyhne E.K."/>
            <person name="Kogle M.E."/>
            <person name="Kuo A."/>
            <person name="Riley R."/>
            <person name="Clum A."/>
            <person name="Nolan M."/>
            <person name="Lipzen A."/>
            <person name="Salamov A."/>
            <person name="Henrissat B."/>
            <person name="Wiebenga A."/>
            <person name="De Vries R.P."/>
            <person name="Grigoriev I.V."/>
            <person name="Mortensen U.H."/>
            <person name="Andersen M.R."/>
            <person name="Baker S.E."/>
        </authorList>
    </citation>
    <scope>NUCLEOTIDE SEQUENCE [LARGE SCALE GENOMIC DNA]</scope>
    <source>
        <strain evidence="3 4">IBT 23096</strain>
    </source>
</reference>
<dbReference type="EMBL" id="MSFO01000010">
    <property type="protein sequence ID" value="PLB43530.1"/>
    <property type="molecule type" value="Genomic_DNA"/>
</dbReference>
<dbReference type="STRING" id="1392250.A0A2I2FSB8"/>
<feature type="domain" description="Nucleolar 27S pre-rRNA processing Urb2/Npa2 C-terminal" evidence="2">
    <location>
        <begin position="1268"/>
        <end position="1498"/>
    </location>
</feature>
<gene>
    <name evidence="3" type="ORF">P170DRAFT_393287</name>
</gene>
<dbReference type="InterPro" id="IPR052609">
    <property type="entry name" value="Ribosome_Biogenesis_Reg"/>
</dbReference>
<dbReference type="Proteomes" id="UP000234275">
    <property type="component" value="Unassembled WGS sequence"/>
</dbReference>
<dbReference type="InterPro" id="IPR018849">
    <property type="entry name" value="Urb2/Npa2_C"/>
</dbReference>
<sequence length="1499" mass="167398">MGSLKNVYPAKLYCVSLQRPRSSQEALLRLEKGSGSPTVQLNEAAQIIGLDLALCASHPEINRTPHIQTKAAPKEEWVLRWLLKKLKAGKNYRVEPASFLLLRQLIDLIPPKTLAITLKDQKFLGILSHAITDLEDDVFAGLENGTTEFLRSDSESSKTLSDSTQDAGKYDKKGTKRKRPGDGEPDAMDIDEQPQTPTSCFLTFIRALDCLYSLVNLASRTLGIEEVASAHLRHALKGEPESIALTLGKSFRIAAVATNQFSHARKTTDLQHLLYVLPAVLELWELRSYRRNDSDSGSSNESFAKVCFQSALRLHLCVRSVRLDTDERAQVLQGVERLIALHVVLPARAAFYDRGGSGIDYSASEPDWSPVKPVSDTFKPILCGADSAGATGESTNTTTKTLWKTAELLPEFFDIASRSVPRDTFRRQTHEAPWLETLFVAVAELAYWIVKAEDANIYLPEFVGILERLFRVVLSRNVQLSLHTLLTHAVYTGVLKDGLAQVEWSLTTLLIDLGADIFLPNSGLPDSTKLLKALLEKVHLHWRSGVPRTHESYDVIKNGIVIPLLRGFVAARDLATFMQLWTEQLINIEEARSQDSNLSLFSVWEDDDVCNIYSELMRNPLTHAHAAAQMHAAAAEVKGKDGKISATPTAYAQFLILEAGLRSRTLYSTASNEDLDVVIETLASTLPSKQSLHWRWRLWRLVRNLLENNGQFADGNRGATIMGFTDAAAKSIRRHQKDQVQKPCAPLECFEAYRFTLASVKASPESSNVDKFNTLTKDVASFLRSSSTKDALQSMDSPWDGRAETLTSPITLALAYFLAIVRSPEIWPVIEIDSRRSLLQHVLTLATSQYNPSSSILETAPAGARFLQAWVSVVCHEYLFNAPIIVADLIHVLTGPVKDATSNRQLYVESLQRIPAPLVTRHQRAVLLDLMQNVVLQEVSTPEVTVGLLSLMAKLADMPKSAAILTSDWEPMWTVAKAVSLRGSDVDLQIMKAFRNLHRAIVAKLLVLSEDDRRKMFKKMYRKVSSKASKLRSIDRDSMDCFFIRISLSQLWLHRKSLSGIFDEEELASCRQKVFELVVAEVKSVKDKCKKQKLEETITLIKILDALEDFEDLATDHTEVEKFLSKIESYVEKSIDSGSSLRRLIRRRVLAGRGADKSITLPVIQYAEALPLRQMYGEEQRLFIRSTSARFRSLTSDELTRVIRDIRELGFLGDSAEYHLLICGLAVASLAPVEDKDNDAARELSLLCTAVTESVSRSKSIEQFTFGTECLDILLRNHTRCISQWNIDGLLACVAVCASKAGPRINPEFSATIYIRLCRIMGALLSIHRQKLGGRFHLILPAMQRLLNCLFARSRKRSRSMLSEKRQAEQPFWLASLDAAHAVHFTRLLTSLCDPTVSAVSRPTQSGVGYEGLTDQTKKAKRIAGQYLQYLVMEYAQSSLRGTLAPEVKAAIMPGLYSVLDVMSRDTMRALNAGLDVSGRAVFKGLYDDYMKFGKWNQG</sequence>
<dbReference type="VEuPathDB" id="FungiDB:P170DRAFT_393287"/>
<dbReference type="RefSeq" id="XP_024698832.1">
    <property type="nucleotide sequence ID" value="XM_024846013.1"/>
</dbReference>
<feature type="region of interest" description="Disordered" evidence="1">
    <location>
        <begin position="150"/>
        <end position="194"/>
    </location>
</feature>
<dbReference type="OrthoDB" id="160374at2759"/>
<dbReference type="Pfam" id="PF10441">
    <property type="entry name" value="Urb2"/>
    <property type="match status" value="1"/>
</dbReference>
<protein>
    <recommendedName>
        <fullName evidence="2">Nucleolar 27S pre-rRNA processing Urb2/Npa2 C-terminal domain-containing protein</fullName>
    </recommendedName>
</protein>
<keyword evidence="4" id="KW-1185">Reference proteome</keyword>
<dbReference type="PANTHER" id="PTHR15682:SF2">
    <property type="entry name" value="UNHEALTHY RIBOSOME BIOGENESIS PROTEIN 2 HOMOLOG"/>
    <property type="match status" value="1"/>
</dbReference>
<proteinExistence type="predicted"/>
<feature type="compositionally biased region" description="Acidic residues" evidence="1">
    <location>
        <begin position="183"/>
        <end position="192"/>
    </location>
</feature>
<evidence type="ECO:0000313" key="3">
    <source>
        <dbReference type="EMBL" id="PLB43530.1"/>
    </source>
</evidence>
<organism evidence="3 4">
    <name type="scientific">Aspergillus steynii IBT 23096</name>
    <dbReference type="NCBI Taxonomy" id="1392250"/>
    <lineage>
        <taxon>Eukaryota</taxon>
        <taxon>Fungi</taxon>
        <taxon>Dikarya</taxon>
        <taxon>Ascomycota</taxon>
        <taxon>Pezizomycotina</taxon>
        <taxon>Eurotiomycetes</taxon>
        <taxon>Eurotiomycetidae</taxon>
        <taxon>Eurotiales</taxon>
        <taxon>Aspergillaceae</taxon>
        <taxon>Aspergillus</taxon>
        <taxon>Aspergillus subgen. Circumdati</taxon>
    </lineage>
</organism>
<evidence type="ECO:0000313" key="4">
    <source>
        <dbReference type="Proteomes" id="UP000234275"/>
    </source>
</evidence>
<comment type="caution">
    <text evidence="3">The sequence shown here is derived from an EMBL/GenBank/DDBJ whole genome shotgun (WGS) entry which is preliminary data.</text>
</comment>
<dbReference type="PANTHER" id="PTHR15682">
    <property type="entry name" value="UNHEALTHY RIBOSOME BIOGENESIS PROTEIN 2 HOMOLOG"/>
    <property type="match status" value="1"/>
</dbReference>